<gene>
    <name evidence="2" type="ORF">KDM87_04765</name>
</gene>
<name>A0ABS5GZL7_9BURK</name>
<proteinExistence type="predicted"/>
<dbReference type="Gene3D" id="1.10.3210.10">
    <property type="entry name" value="Hypothetical protein af1432"/>
    <property type="match status" value="1"/>
</dbReference>
<dbReference type="PANTHER" id="PTHR33525">
    <property type="match status" value="1"/>
</dbReference>
<dbReference type="SUPFAM" id="SSF109604">
    <property type="entry name" value="HD-domain/PDEase-like"/>
    <property type="match status" value="1"/>
</dbReference>
<accession>A0ABS5GZL7</accession>
<dbReference type="Proteomes" id="UP000682982">
    <property type="component" value="Unassembled WGS sequence"/>
</dbReference>
<dbReference type="PIRSF" id="PIRSF003180">
    <property type="entry name" value="DiGMPpdiest_YuxH"/>
    <property type="match status" value="1"/>
</dbReference>
<dbReference type="PANTHER" id="PTHR33525:SF4">
    <property type="entry name" value="CYCLIC DI-GMP PHOSPHODIESTERASE CDGJ"/>
    <property type="match status" value="1"/>
</dbReference>
<organism evidence="2 3">
    <name type="scientific">Undibacterium rivi</name>
    <dbReference type="NCBI Taxonomy" id="2828729"/>
    <lineage>
        <taxon>Bacteria</taxon>
        <taxon>Pseudomonadati</taxon>
        <taxon>Pseudomonadota</taxon>
        <taxon>Betaproteobacteria</taxon>
        <taxon>Burkholderiales</taxon>
        <taxon>Oxalobacteraceae</taxon>
        <taxon>Undibacterium</taxon>
    </lineage>
</organism>
<sequence length="404" mass="44307">MIEDNFILREPLLDPKQRVIGFQFSWQQADSNAQVDSQNLDYLLEFVAGHLNDDDGFLLADSLVFLEALPELLHADGLKSFPPKNTVLILHKKYFADESTLAAVKELRALGFGICLRGAEVTTLERSFFAFVSHIEVQLNAANFASQAKVYASLKQSSVKMVARNVSTWQDFDACAALGLDSFVGKLHLIPRPSSAPKSLNPAQTTILQLMEMVRKNADVQQLELVVKRDATLAYKLLRYINSAGFGLRTEIQSLKHAVQMLGYSPLYRWLTVLLATASTSGYSPVLLETAIVRGRFAELLGQMKMPKSEAENLFVAGMFSLLDRLLGLPMEDVLSTIQLPEVVTEALISRGGVFGPYLALAEACELNSMLVGSLAESLKISAEDVNTAHLAALVWAKNVATAA</sequence>
<dbReference type="InterPro" id="IPR013976">
    <property type="entry name" value="HDOD"/>
</dbReference>
<dbReference type="EMBL" id="JAGSPK010000002">
    <property type="protein sequence ID" value="MBR7791900.1"/>
    <property type="molecule type" value="Genomic_DNA"/>
</dbReference>
<comment type="caution">
    <text evidence="2">The sequence shown here is derived from an EMBL/GenBank/DDBJ whole genome shotgun (WGS) entry which is preliminary data.</text>
</comment>
<reference evidence="2 3" key="1">
    <citation type="submission" date="2021-04" db="EMBL/GenBank/DDBJ databases">
        <title>novel species isolated from subtropical streams in China.</title>
        <authorList>
            <person name="Lu H."/>
        </authorList>
    </citation>
    <scope>NUCLEOTIDE SEQUENCE [LARGE SCALE GENOMIC DNA]</scope>
    <source>
        <strain evidence="2 3">FT147W</strain>
    </source>
</reference>
<evidence type="ECO:0000313" key="2">
    <source>
        <dbReference type="EMBL" id="MBR7791900.1"/>
    </source>
</evidence>
<protein>
    <submittedName>
        <fullName evidence="2">HDOD domain-containing protein</fullName>
    </submittedName>
</protein>
<dbReference type="InterPro" id="IPR014408">
    <property type="entry name" value="dGMP_Pdiesterase_EAL/HD-GYP"/>
</dbReference>
<evidence type="ECO:0000259" key="1">
    <source>
        <dbReference type="PROSITE" id="PS51833"/>
    </source>
</evidence>
<dbReference type="Pfam" id="PF08668">
    <property type="entry name" value="HDOD"/>
    <property type="match status" value="1"/>
</dbReference>
<dbReference type="PROSITE" id="PS51833">
    <property type="entry name" value="HDOD"/>
    <property type="match status" value="1"/>
</dbReference>
<evidence type="ECO:0000313" key="3">
    <source>
        <dbReference type="Proteomes" id="UP000682982"/>
    </source>
</evidence>
<dbReference type="RefSeq" id="WP_212678032.1">
    <property type="nucleotide sequence ID" value="NZ_JAGSPK010000002.1"/>
</dbReference>
<feature type="domain" description="HDOD" evidence="1">
    <location>
        <begin position="200"/>
        <end position="395"/>
    </location>
</feature>
<keyword evidence="3" id="KW-1185">Reference proteome</keyword>
<dbReference type="InterPro" id="IPR052340">
    <property type="entry name" value="RNase_Y/CdgJ"/>
</dbReference>